<organism evidence="1">
    <name type="scientific">Salmonella enterica subsp. enterica serovar Dessau</name>
    <dbReference type="NCBI Taxonomy" id="2564349"/>
    <lineage>
        <taxon>Bacteria</taxon>
        <taxon>Pseudomonadati</taxon>
        <taxon>Pseudomonadota</taxon>
        <taxon>Gammaproteobacteria</taxon>
        <taxon>Enterobacterales</taxon>
        <taxon>Enterobacteriaceae</taxon>
        <taxon>Salmonella</taxon>
    </lineage>
</organism>
<reference evidence="1" key="1">
    <citation type="submission" date="2019-09" db="EMBL/GenBank/DDBJ databases">
        <title>Characterization of Mobilized Colistin Resistance Gene mcr-9 Carrying Colisitin Resistant Salmonella enterica serotype Senftenberg ST14.</title>
        <authorList>
            <person name="Cha M.-H."/>
            <person name="Woo G.-J."/>
        </authorList>
    </citation>
    <scope>NUCLEOTIDE SEQUENCE</scope>
    <source>
        <strain evidence="1">KUFSE-SAL0043</strain>
    </source>
</reference>
<accession>A0A8E5IMR0</accession>
<gene>
    <name evidence="1" type="ORF">F1331_25930</name>
</gene>
<sequence>MPRRIRTTPTEAPPRTGYIVCHHKRSNQISSLSLPMYLKDTSGRSARKRVKRLISSTVCGRNKDLGLTDF</sequence>
<dbReference type="AlphaFoldDB" id="A0A8E5IMR0"/>
<name>A0A8E5IMR0_SALET</name>
<proteinExistence type="predicted"/>
<protein>
    <submittedName>
        <fullName evidence="1">Uncharacterized protein</fullName>
    </submittedName>
</protein>
<evidence type="ECO:0000313" key="1">
    <source>
        <dbReference type="EMBL" id="QUS47086.1"/>
    </source>
</evidence>
<dbReference type="EMBL" id="CP043765">
    <property type="protein sequence ID" value="QUS47086.1"/>
    <property type="molecule type" value="Genomic_DNA"/>
</dbReference>